<reference evidence="4 5" key="1">
    <citation type="submission" date="2024-02" db="EMBL/GenBank/DDBJ databases">
        <title>De novo assembly and annotation of 12 fungi associated with fruit tree decline syndrome in Ontario, Canada.</title>
        <authorList>
            <person name="Sulman M."/>
            <person name="Ellouze W."/>
            <person name="Ilyukhin E."/>
        </authorList>
    </citation>
    <scope>NUCLEOTIDE SEQUENCE [LARGE SCALE GENOMIC DNA]</scope>
    <source>
        <strain evidence="4 5">M11/M66-122</strain>
    </source>
</reference>
<feature type="region of interest" description="Disordered" evidence="1">
    <location>
        <begin position="300"/>
        <end position="444"/>
    </location>
</feature>
<organism evidence="4 5">
    <name type="scientific">Diatrype stigma</name>
    <dbReference type="NCBI Taxonomy" id="117547"/>
    <lineage>
        <taxon>Eukaryota</taxon>
        <taxon>Fungi</taxon>
        <taxon>Dikarya</taxon>
        <taxon>Ascomycota</taxon>
        <taxon>Pezizomycotina</taxon>
        <taxon>Sordariomycetes</taxon>
        <taxon>Xylariomycetidae</taxon>
        <taxon>Xylariales</taxon>
        <taxon>Diatrypaceae</taxon>
        <taxon>Diatrype</taxon>
    </lineage>
</organism>
<feature type="transmembrane region" description="Helical" evidence="2">
    <location>
        <begin position="274"/>
        <end position="296"/>
    </location>
</feature>
<proteinExistence type="predicted"/>
<name>A0AAN9YW26_9PEZI</name>
<keyword evidence="3" id="KW-0732">Signal</keyword>
<comment type="caution">
    <text evidence="4">The sequence shown here is derived from an EMBL/GenBank/DDBJ whole genome shotgun (WGS) entry which is preliminary data.</text>
</comment>
<feature type="compositionally biased region" description="Polar residues" evidence="1">
    <location>
        <begin position="183"/>
        <end position="200"/>
    </location>
</feature>
<dbReference type="PANTHER" id="PTHR16861:SF8">
    <property type="entry name" value="EXTRACELLULAR MEMBRANE PROTEIN CFEM DOMAIN-CONTAINING PROTEIN"/>
    <property type="match status" value="1"/>
</dbReference>
<keyword evidence="2" id="KW-0472">Membrane</keyword>
<dbReference type="AlphaFoldDB" id="A0AAN9YW26"/>
<keyword evidence="2" id="KW-0812">Transmembrane</keyword>
<accession>A0AAN9YW26</accession>
<sequence length="444" mass="45561">MARTSFHGLFLRLPPAAAFLVLASVLGATDGHALPRQTKTVPLHELNVVAWPLLPTEAPVLPLELLRRQENTVCGYIGGNLDFPATCGAGSHCVLDTDNRIVGCCPNGGTCSTGVFTGCVDGNSSPQTEVNPYVYTCQGSDVCYQNAYAGGYSQYGCGSSDLATSVQTSVDGITASLDLPQSSVALTGTPSSLSEPTTIGSGTRSSAVTTTGSSASTTDSATTRSTSTDSASVTSTMSGSSSPTSSATSSSTSSGTPTNAPVTGGSSGRSRTGAIVGGTIGGVAGLVAVAGLVFLLRRRRSNPRQGPGPAPPAPPMAQYGSNNQPYDQQDAADDHARENYNTVPVVPPPQRYDPAHVAGVGTGLTPVDEEEDAHAHQAGPSARELDLSRAYRNAPTGLPSDDDTQPLTAPEDLANQGSSSYYEDPPHPGPIRGGNRPLWQQNRI</sequence>
<evidence type="ECO:0000256" key="1">
    <source>
        <dbReference type="SAM" id="MobiDB-lite"/>
    </source>
</evidence>
<dbReference type="PANTHER" id="PTHR16861">
    <property type="entry name" value="GLYCOPROTEIN 38"/>
    <property type="match status" value="1"/>
</dbReference>
<feature type="region of interest" description="Disordered" evidence="1">
    <location>
        <begin position="183"/>
        <end position="270"/>
    </location>
</feature>
<feature type="compositionally biased region" description="Pro residues" evidence="1">
    <location>
        <begin position="306"/>
        <end position="315"/>
    </location>
</feature>
<dbReference type="Proteomes" id="UP001320420">
    <property type="component" value="Unassembled WGS sequence"/>
</dbReference>
<evidence type="ECO:0000256" key="2">
    <source>
        <dbReference type="SAM" id="Phobius"/>
    </source>
</evidence>
<protein>
    <submittedName>
        <fullName evidence="4">Uncharacterized protein</fullName>
    </submittedName>
</protein>
<keyword evidence="5" id="KW-1185">Reference proteome</keyword>
<feature type="chain" id="PRO_5042922116" evidence="3">
    <location>
        <begin position="32"/>
        <end position="444"/>
    </location>
</feature>
<dbReference type="CDD" id="cd12087">
    <property type="entry name" value="TM_EGFR-like"/>
    <property type="match status" value="1"/>
</dbReference>
<evidence type="ECO:0000256" key="3">
    <source>
        <dbReference type="SAM" id="SignalP"/>
    </source>
</evidence>
<feature type="signal peptide" evidence="3">
    <location>
        <begin position="1"/>
        <end position="31"/>
    </location>
</feature>
<gene>
    <name evidence="4" type="ORF">SLS62_001210</name>
</gene>
<dbReference type="EMBL" id="JAKJXP020000005">
    <property type="protein sequence ID" value="KAK7756767.1"/>
    <property type="molecule type" value="Genomic_DNA"/>
</dbReference>
<evidence type="ECO:0000313" key="5">
    <source>
        <dbReference type="Proteomes" id="UP001320420"/>
    </source>
</evidence>
<evidence type="ECO:0000313" key="4">
    <source>
        <dbReference type="EMBL" id="KAK7756767.1"/>
    </source>
</evidence>
<keyword evidence="2" id="KW-1133">Transmembrane helix</keyword>
<feature type="compositionally biased region" description="Low complexity" evidence="1">
    <location>
        <begin position="201"/>
        <end position="258"/>
    </location>
</feature>